<accession>A0AAQ3NWT1</accession>
<keyword evidence="2" id="KW-0479">Metal-binding</keyword>
<sequence length="193" mass="19912">MAKAFAASFLVLMLAFPTVFAVDYDVGDSNGWTTNVDYTTWVSGKTFHVGDNLGKSSSSSCNMQNIHVFKYDSSHEVDEVNESGYSSCSSSNLIKNHNDGNSKIALSATGNRYFICPRAGHCAGGMKLQINVVAANSTTPTTPSTPSSPPSESGTPSTTNSTSPPSKPNGAVGVSGSIGLLAAASAVLLGFMG</sequence>
<organism evidence="10 11">
    <name type="scientific">Vigna mungo</name>
    <name type="common">Black gram</name>
    <name type="synonym">Phaseolus mungo</name>
    <dbReference type="NCBI Taxonomy" id="3915"/>
    <lineage>
        <taxon>Eukaryota</taxon>
        <taxon>Viridiplantae</taxon>
        <taxon>Streptophyta</taxon>
        <taxon>Embryophyta</taxon>
        <taxon>Tracheophyta</taxon>
        <taxon>Spermatophyta</taxon>
        <taxon>Magnoliopsida</taxon>
        <taxon>eudicotyledons</taxon>
        <taxon>Gunneridae</taxon>
        <taxon>Pentapetalae</taxon>
        <taxon>rosids</taxon>
        <taxon>fabids</taxon>
        <taxon>Fabales</taxon>
        <taxon>Fabaceae</taxon>
        <taxon>Papilionoideae</taxon>
        <taxon>50 kb inversion clade</taxon>
        <taxon>NPAAA clade</taxon>
        <taxon>indigoferoid/millettioid clade</taxon>
        <taxon>Phaseoleae</taxon>
        <taxon>Vigna</taxon>
    </lineage>
</organism>
<dbReference type="PANTHER" id="PTHR33021">
    <property type="entry name" value="BLUE COPPER PROTEIN"/>
    <property type="match status" value="1"/>
</dbReference>
<feature type="domain" description="Phytocyanin" evidence="9">
    <location>
        <begin position="22"/>
        <end position="134"/>
    </location>
</feature>
<keyword evidence="7" id="KW-1133">Transmembrane helix</keyword>
<feature type="signal peptide" evidence="8">
    <location>
        <begin position="1"/>
        <end position="21"/>
    </location>
</feature>
<feature type="compositionally biased region" description="Low complexity" evidence="6">
    <location>
        <begin position="137"/>
        <end position="164"/>
    </location>
</feature>
<evidence type="ECO:0000256" key="7">
    <source>
        <dbReference type="SAM" id="Phobius"/>
    </source>
</evidence>
<evidence type="ECO:0000256" key="3">
    <source>
        <dbReference type="ARBA" id="ARBA00022982"/>
    </source>
</evidence>
<keyword evidence="1" id="KW-0813">Transport</keyword>
<dbReference type="PANTHER" id="PTHR33021:SF350">
    <property type="entry name" value="UCLACYANIN-2"/>
    <property type="match status" value="1"/>
</dbReference>
<dbReference type="GO" id="GO:0005886">
    <property type="term" value="C:plasma membrane"/>
    <property type="evidence" value="ECO:0007669"/>
    <property type="project" value="TreeGrafter"/>
</dbReference>
<evidence type="ECO:0000256" key="4">
    <source>
        <dbReference type="ARBA" id="ARBA00023008"/>
    </source>
</evidence>
<evidence type="ECO:0000313" key="11">
    <source>
        <dbReference type="Proteomes" id="UP001374535"/>
    </source>
</evidence>
<evidence type="ECO:0000256" key="6">
    <source>
        <dbReference type="SAM" id="MobiDB-lite"/>
    </source>
</evidence>
<feature type="chain" id="PRO_5042849198" description="Phytocyanin domain-containing protein" evidence="8">
    <location>
        <begin position="22"/>
        <end position="193"/>
    </location>
</feature>
<keyword evidence="8" id="KW-0732">Signal</keyword>
<evidence type="ECO:0000256" key="1">
    <source>
        <dbReference type="ARBA" id="ARBA00022448"/>
    </source>
</evidence>
<keyword evidence="7" id="KW-0812">Transmembrane</keyword>
<evidence type="ECO:0000256" key="5">
    <source>
        <dbReference type="ARBA" id="ARBA00023180"/>
    </source>
</evidence>
<name>A0AAQ3NWT1_VIGMU</name>
<keyword evidence="5" id="KW-0325">Glycoprotein</keyword>
<dbReference type="GO" id="GO:0046872">
    <property type="term" value="F:metal ion binding"/>
    <property type="evidence" value="ECO:0007669"/>
    <property type="project" value="UniProtKB-KW"/>
</dbReference>
<evidence type="ECO:0000256" key="2">
    <source>
        <dbReference type="ARBA" id="ARBA00022723"/>
    </source>
</evidence>
<dbReference type="Proteomes" id="UP001374535">
    <property type="component" value="Chromosome 3"/>
</dbReference>
<dbReference type="Pfam" id="PF02298">
    <property type="entry name" value="Cu_bind_like"/>
    <property type="match status" value="1"/>
</dbReference>
<keyword evidence="7" id="KW-0472">Membrane</keyword>
<keyword evidence="3" id="KW-0249">Electron transport</keyword>
<feature type="transmembrane region" description="Helical" evidence="7">
    <location>
        <begin position="170"/>
        <end position="191"/>
    </location>
</feature>
<dbReference type="PROSITE" id="PS51485">
    <property type="entry name" value="PHYTOCYANIN"/>
    <property type="match status" value="1"/>
</dbReference>
<evidence type="ECO:0000259" key="9">
    <source>
        <dbReference type="PROSITE" id="PS51485"/>
    </source>
</evidence>
<dbReference type="InterPro" id="IPR003245">
    <property type="entry name" value="Phytocyanin_dom"/>
</dbReference>
<proteinExistence type="predicted"/>
<reference evidence="10 11" key="1">
    <citation type="journal article" date="2023" name="Life. Sci Alliance">
        <title>Evolutionary insights into 3D genome organization and epigenetic landscape of Vigna mungo.</title>
        <authorList>
            <person name="Junaid A."/>
            <person name="Singh B."/>
            <person name="Bhatia S."/>
        </authorList>
    </citation>
    <scope>NUCLEOTIDE SEQUENCE [LARGE SCALE GENOMIC DNA]</scope>
    <source>
        <strain evidence="10">Urdbean</strain>
    </source>
</reference>
<evidence type="ECO:0000313" key="10">
    <source>
        <dbReference type="EMBL" id="WVZ16795.1"/>
    </source>
</evidence>
<protein>
    <recommendedName>
        <fullName evidence="9">Phytocyanin domain-containing protein</fullName>
    </recommendedName>
</protein>
<dbReference type="Gene3D" id="2.60.40.420">
    <property type="entry name" value="Cupredoxins - blue copper proteins"/>
    <property type="match status" value="1"/>
</dbReference>
<dbReference type="InterPro" id="IPR008972">
    <property type="entry name" value="Cupredoxin"/>
</dbReference>
<keyword evidence="4" id="KW-0186">Copper</keyword>
<gene>
    <name evidence="10" type="ORF">V8G54_009777</name>
</gene>
<dbReference type="GO" id="GO:0009055">
    <property type="term" value="F:electron transfer activity"/>
    <property type="evidence" value="ECO:0007669"/>
    <property type="project" value="InterPro"/>
</dbReference>
<feature type="region of interest" description="Disordered" evidence="6">
    <location>
        <begin position="137"/>
        <end position="170"/>
    </location>
</feature>
<dbReference type="EMBL" id="CP144698">
    <property type="protein sequence ID" value="WVZ16795.1"/>
    <property type="molecule type" value="Genomic_DNA"/>
</dbReference>
<dbReference type="AlphaFoldDB" id="A0AAQ3NWT1"/>
<evidence type="ECO:0000256" key="8">
    <source>
        <dbReference type="SAM" id="SignalP"/>
    </source>
</evidence>
<dbReference type="FunFam" id="2.60.40.420:FF:000003">
    <property type="entry name" value="Blue copper"/>
    <property type="match status" value="1"/>
</dbReference>
<dbReference type="SUPFAM" id="SSF49503">
    <property type="entry name" value="Cupredoxins"/>
    <property type="match status" value="1"/>
</dbReference>
<dbReference type="InterPro" id="IPR039391">
    <property type="entry name" value="Phytocyanin-like"/>
</dbReference>
<dbReference type="CDD" id="cd04216">
    <property type="entry name" value="Phytocyanin"/>
    <property type="match status" value="1"/>
</dbReference>
<keyword evidence="11" id="KW-1185">Reference proteome</keyword>